<evidence type="ECO:0000256" key="11">
    <source>
        <dbReference type="ARBA" id="ARBA00022833"/>
    </source>
</evidence>
<comment type="caution">
    <text evidence="17">The sequence shown here is derived from an EMBL/GenBank/DDBJ whole genome shotgun (WGS) entry which is preliminary data.</text>
</comment>
<dbReference type="EC" id="2.3.2.27" evidence="4"/>
<keyword evidence="5" id="KW-0808">Transferase</keyword>
<gene>
    <name evidence="17" type="ORF">Ahy_B10g106521</name>
</gene>
<comment type="similarity">
    <text evidence="14">Belongs to the RING-type zinc finger family. ATL subfamily.</text>
</comment>
<dbReference type="GO" id="GO:0008270">
    <property type="term" value="F:zinc ion binding"/>
    <property type="evidence" value="ECO:0007669"/>
    <property type="project" value="UniProtKB-KW"/>
</dbReference>
<evidence type="ECO:0000256" key="2">
    <source>
        <dbReference type="ARBA" id="ARBA00004167"/>
    </source>
</evidence>
<evidence type="ECO:0000256" key="9">
    <source>
        <dbReference type="ARBA" id="ARBA00022771"/>
    </source>
</evidence>
<keyword evidence="11" id="KW-0862">Zinc</keyword>
<dbReference type="Pfam" id="PF13947">
    <property type="entry name" value="GUB_WAK_bind"/>
    <property type="match status" value="1"/>
</dbReference>
<keyword evidence="7" id="KW-0479">Metal-binding</keyword>
<evidence type="ECO:0000256" key="13">
    <source>
        <dbReference type="ARBA" id="ARBA00023136"/>
    </source>
</evidence>
<dbReference type="GO" id="GO:0016020">
    <property type="term" value="C:membrane"/>
    <property type="evidence" value="ECO:0007669"/>
    <property type="project" value="UniProtKB-SubCell"/>
</dbReference>
<accession>A0A444XB38</accession>
<dbReference type="EMBL" id="SDMP01000020">
    <property type="protein sequence ID" value="RYQ86914.1"/>
    <property type="molecule type" value="Genomic_DNA"/>
</dbReference>
<dbReference type="PANTHER" id="PTHR46279">
    <property type="entry name" value="RING/U-BOX SUPERFAMILY PROTEIN"/>
    <property type="match status" value="1"/>
</dbReference>
<evidence type="ECO:0000256" key="14">
    <source>
        <dbReference type="ARBA" id="ARBA00024209"/>
    </source>
</evidence>
<dbReference type="InterPro" id="IPR025287">
    <property type="entry name" value="WAK_GUB"/>
</dbReference>
<evidence type="ECO:0000313" key="17">
    <source>
        <dbReference type="EMBL" id="RYQ86914.1"/>
    </source>
</evidence>
<evidence type="ECO:0000256" key="5">
    <source>
        <dbReference type="ARBA" id="ARBA00022679"/>
    </source>
</evidence>
<dbReference type="InterPro" id="IPR046948">
    <property type="entry name" value="ATL20-22-like"/>
</dbReference>
<evidence type="ECO:0000256" key="3">
    <source>
        <dbReference type="ARBA" id="ARBA00004906"/>
    </source>
</evidence>
<evidence type="ECO:0000256" key="15">
    <source>
        <dbReference type="SAM" id="SignalP"/>
    </source>
</evidence>
<evidence type="ECO:0000256" key="12">
    <source>
        <dbReference type="ARBA" id="ARBA00022989"/>
    </source>
</evidence>
<keyword evidence="18" id="KW-1185">Reference proteome</keyword>
<evidence type="ECO:0000313" key="18">
    <source>
        <dbReference type="Proteomes" id="UP000289738"/>
    </source>
</evidence>
<evidence type="ECO:0000256" key="4">
    <source>
        <dbReference type="ARBA" id="ARBA00012483"/>
    </source>
</evidence>
<comment type="catalytic activity">
    <reaction evidence="1">
        <text>S-ubiquitinyl-[E2 ubiquitin-conjugating enzyme]-L-cysteine + [acceptor protein]-L-lysine = [E2 ubiquitin-conjugating enzyme]-L-cysteine + N(6)-ubiquitinyl-[acceptor protein]-L-lysine.</text>
        <dbReference type="EC" id="2.3.2.27"/>
    </reaction>
</comment>
<keyword evidence="13" id="KW-0472">Membrane</keyword>
<evidence type="ECO:0000256" key="6">
    <source>
        <dbReference type="ARBA" id="ARBA00022692"/>
    </source>
</evidence>
<feature type="chain" id="PRO_5019321205" description="RING-type E3 ubiquitin transferase" evidence="15">
    <location>
        <begin position="23"/>
        <end position="159"/>
    </location>
</feature>
<feature type="signal peptide" evidence="15">
    <location>
        <begin position="1"/>
        <end position="22"/>
    </location>
</feature>
<dbReference type="PANTHER" id="PTHR46279:SF9">
    <property type="entry name" value="OS01G0116300 PROTEIN"/>
    <property type="match status" value="1"/>
</dbReference>
<keyword evidence="6" id="KW-0812">Transmembrane</keyword>
<sequence>MANWLGILIPFLLIISAGRSSSDQCKVASCSMDGPSIRFPFRLKGTQPECCSHDSSFDLSCTDTTNTMLQLPFSFKALVKSINYSSQLITLSYPQGCSIHSHIPLFDFSLSPFSFIDGSLLHNYALFNCSRMDKEYFLASRSFSCLHVYIEGKSLLVKF</sequence>
<dbReference type="Proteomes" id="UP000289738">
    <property type="component" value="Chromosome B10"/>
</dbReference>
<organism evidence="17 18">
    <name type="scientific">Arachis hypogaea</name>
    <name type="common">Peanut</name>
    <dbReference type="NCBI Taxonomy" id="3818"/>
    <lineage>
        <taxon>Eukaryota</taxon>
        <taxon>Viridiplantae</taxon>
        <taxon>Streptophyta</taxon>
        <taxon>Embryophyta</taxon>
        <taxon>Tracheophyta</taxon>
        <taxon>Spermatophyta</taxon>
        <taxon>Magnoliopsida</taxon>
        <taxon>eudicotyledons</taxon>
        <taxon>Gunneridae</taxon>
        <taxon>Pentapetalae</taxon>
        <taxon>rosids</taxon>
        <taxon>fabids</taxon>
        <taxon>Fabales</taxon>
        <taxon>Fabaceae</taxon>
        <taxon>Papilionoideae</taxon>
        <taxon>50 kb inversion clade</taxon>
        <taxon>dalbergioids sensu lato</taxon>
        <taxon>Dalbergieae</taxon>
        <taxon>Pterocarpus clade</taxon>
        <taxon>Arachis</taxon>
    </lineage>
</organism>
<dbReference type="GO" id="GO:0030247">
    <property type="term" value="F:polysaccharide binding"/>
    <property type="evidence" value="ECO:0007669"/>
    <property type="project" value="InterPro"/>
</dbReference>
<comment type="subcellular location">
    <subcellularLocation>
        <location evidence="2">Membrane</location>
        <topology evidence="2">Single-pass membrane protein</topology>
    </subcellularLocation>
</comment>
<evidence type="ECO:0000256" key="8">
    <source>
        <dbReference type="ARBA" id="ARBA00022729"/>
    </source>
</evidence>
<evidence type="ECO:0000256" key="10">
    <source>
        <dbReference type="ARBA" id="ARBA00022786"/>
    </source>
</evidence>
<keyword evidence="12" id="KW-1133">Transmembrane helix</keyword>
<evidence type="ECO:0000256" key="1">
    <source>
        <dbReference type="ARBA" id="ARBA00000900"/>
    </source>
</evidence>
<reference evidence="17 18" key="1">
    <citation type="submission" date="2019-01" db="EMBL/GenBank/DDBJ databases">
        <title>Sequencing of cultivated peanut Arachis hypogaea provides insights into genome evolution and oil improvement.</title>
        <authorList>
            <person name="Chen X."/>
        </authorList>
    </citation>
    <scope>NUCLEOTIDE SEQUENCE [LARGE SCALE GENOMIC DNA]</scope>
    <source>
        <strain evidence="18">cv. Fuhuasheng</strain>
        <tissue evidence="17">Leaves</tissue>
    </source>
</reference>
<dbReference type="GO" id="GO:0061630">
    <property type="term" value="F:ubiquitin protein ligase activity"/>
    <property type="evidence" value="ECO:0007669"/>
    <property type="project" value="UniProtKB-EC"/>
</dbReference>
<evidence type="ECO:0000259" key="16">
    <source>
        <dbReference type="Pfam" id="PF13947"/>
    </source>
</evidence>
<dbReference type="STRING" id="3818.A0A444XB38"/>
<keyword evidence="8 15" id="KW-0732">Signal</keyword>
<evidence type="ECO:0000256" key="7">
    <source>
        <dbReference type="ARBA" id="ARBA00022723"/>
    </source>
</evidence>
<keyword evidence="9" id="KW-0863">Zinc-finger</keyword>
<proteinExistence type="inferred from homology"/>
<protein>
    <recommendedName>
        <fullName evidence="4">RING-type E3 ubiquitin transferase</fullName>
        <ecNumber evidence="4">2.3.2.27</ecNumber>
    </recommendedName>
</protein>
<keyword evidence="10" id="KW-0833">Ubl conjugation pathway</keyword>
<comment type="pathway">
    <text evidence="3">Protein modification; protein ubiquitination.</text>
</comment>
<name>A0A444XB38_ARAHY</name>
<feature type="domain" description="Wall-associated receptor kinase galacturonan-binding" evidence="16">
    <location>
        <begin position="25"/>
        <end position="91"/>
    </location>
</feature>
<dbReference type="AlphaFoldDB" id="A0A444XB38"/>